<feature type="signal peptide" evidence="2">
    <location>
        <begin position="1"/>
        <end position="19"/>
    </location>
</feature>
<dbReference type="PANTHER" id="PTHR19328">
    <property type="entry name" value="HEDGEHOG-INTERACTING PROTEIN"/>
    <property type="match status" value="1"/>
</dbReference>
<feature type="domain" description="Glucose/Sorbosone dehydrogenase" evidence="3">
    <location>
        <begin position="73"/>
        <end position="384"/>
    </location>
</feature>
<feature type="chain" id="PRO_5038407640" description="Glucose/Sorbosone dehydrogenase domain-containing protein" evidence="2">
    <location>
        <begin position="20"/>
        <end position="395"/>
    </location>
</feature>
<sequence length="395" mass="42498">MRLAVVVLAVALTACSAAAPEGAVTSSAPTSPAASAPPGTTPEGETPEEEASEEETAERVTPGKLRFTKIAELDRPVAFAVRKDDRRLYVAEQSGKLRTSTGDTIVDLSDEVSGGNEQGLLGVAFHPTGSWLYLDWTDTAGTTHVTEWAYDGKKATARRDVLTQRQPYANHNGGQLAFGPDGHLYIALGDGGSGGDPQGNGQDLGTLLGKILRIDPRGKPYKIPEDNPFVGKEGARREIWAYGLRNPWRFGFDRETGDLWIGDVGQNQWEEVDFQPAGSEGGENYGWNVREGKERFGEGKAAEPVDPVIVYPLNDGGTCSVISGYVYRGTKISWLRGQFLYGDFCAGWIKAAPVEELDQGAEVGRVEQLSSFGEGQDGELYALSLAGPLYRIDPA</sequence>
<dbReference type="Proteomes" id="UP000660745">
    <property type="component" value="Unassembled WGS sequence"/>
</dbReference>
<evidence type="ECO:0000256" key="2">
    <source>
        <dbReference type="SAM" id="SignalP"/>
    </source>
</evidence>
<protein>
    <recommendedName>
        <fullName evidence="3">Glucose/Sorbosone dehydrogenase domain-containing protein</fullName>
    </recommendedName>
</protein>
<dbReference type="InterPro" id="IPR011042">
    <property type="entry name" value="6-blade_b-propeller_TolB-like"/>
</dbReference>
<dbReference type="PROSITE" id="PS51257">
    <property type="entry name" value="PROKAR_LIPOPROTEIN"/>
    <property type="match status" value="1"/>
</dbReference>
<dbReference type="InterPro" id="IPR011041">
    <property type="entry name" value="Quinoprot_gluc/sorb_DH_b-prop"/>
</dbReference>
<dbReference type="InterPro" id="IPR012938">
    <property type="entry name" value="Glc/Sorbosone_DH"/>
</dbReference>
<gene>
    <name evidence="4" type="ORF">GCM10012278_79700</name>
</gene>
<dbReference type="RefSeq" id="WP_225278115.1">
    <property type="nucleotide sequence ID" value="NZ_BMNK01000020.1"/>
</dbReference>
<evidence type="ECO:0000256" key="1">
    <source>
        <dbReference type="SAM" id="MobiDB-lite"/>
    </source>
</evidence>
<feature type="region of interest" description="Disordered" evidence="1">
    <location>
        <begin position="19"/>
        <end position="62"/>
    </location>
</feature>
<name>A0A918AGR7_9ACTN</name>
<feature type="compositionally biased region" description="Low complexity" evidence="1">
    <location>
        <begin position="19"/>
        <end position="44"/>
    </location>
</feature>
<dbReference type="PANTHER" id="PTHR19328:SF75">
    <property type="entry name" value="ALDOSE SUGAR DEHYDROGENASE YLII"/>
    <property type="match status" value="1"/>
</dbReference>
<dbReference type="SUPFAM" id="SSF50952">
    <property type="entry name" value="Soluble quinoprotein glucose dehydrogenase"/>
    <property type="match status" value="1"/>
</dbReference>
<feature type="compositionally biased region" description="Acidic residues" evidence="1">
    <location>
        <begin position="45"/>
        <end position="56"/>
    </location>
</feature>
<evidence type="ECO:0000313" key="4">
    <source>
        <dbReference type="EMBL" id="GGP16317.1"/>
    </source>
</evidence>
<keyword evidence="5" id="KW-1185">Reference proteome</keyword>
<dbReference type="EMBL" id="BMNK01000020">
    <property type="protein sequence ID" value="GGP16317.1"/>
    <property type="molecule type" value="Genomic_DNA"/>
</dbReference>
<reference evidence="4" key="1">
    <citation type="journal article" date="2014" name="Int. J. Syst. Evol. Microbiol.">
        <title>Complete genome sequence of Corynebacterium casei LMG S-19264T (=DSM 44701T), isolated from a smear-ripened cheese.</title>
        <authorList>
            <consortium name="US DOE Joint Genome Institute (JGI-PGF)"/>
            <person name="Walter F."/>
            <person name="Albersmeier A."/>
            <person name="Kalinowski J."/>
            <person name="Ruckert C."/>
        </authorList>
    </citation>
    <scope>NUCLEOTIDE SEQUENCE</scope>
    <source>
        <strain evidence="4">CGMCC 4.7430</strain>
    </source>
</reference>
<reference evidence="4" key="2">
    <citation type="submission" date="2020-09" db="EMBL/GenBank/DDBJ databases">
        <authorList>
            <person name="Sun Q."/>
            <person name="Zhou Y."/>
        </authorList>
    </citation>
    <scope>NUCLEOTIDE SEQUENCE</scope>
    <source>
        <strain evidence="4">CGMCC 4.7430</strain>
    </source>
</reference>
<organism evidence="4 5">
    <name type="scientific">Nonomuraea glycinis</name>
    <dbReference type="NCBI Taxonomy" id="2047744"/>
    <lineage>
        <taxon>Bacteria</taxon>
        <taxon>Bacillati</taxon>
        <taxon>Actinomycetota</taxon>
        <taxon>Actinomycetes</taxon>
        <taxon>Streptosporangiales</taxon>
        <taxon>Streptosporangiaceae</taxon>
        <taxon>Nonomuraea</taxon>
    </lineage>
</organism>
<dbReference type="AlphaFoldDB" id="A0A918AGR7"/>
<proteinExistence type="predicted"/>
<keyword evidence="2" id="KW-0732">Signal</keyword>
<evidence type="ECO:0000259" key="3">
    <source>
        <dbReference type="Pfam" id="PF07995"/>
    </source>
</evidence>
<dbReference type="Pfam" id="PF07995">
    <property type="entry name" value="GSDH"/>
    <property type="match status" value="1"/>
</dbReference>
<dbReference type="Gene3D" id="2.120.10.30">
    <property type="entry name" value="TolB, C-terminal domain"/>
    <property type="match status" value="1"/>
</dbReference>
<comment type="caution">
    <text evidence="4">The sequence shown here is derived from an EMBL/GenBank/DDBJ whole genome shotgun (WGS) entry which is preliminary data.</text>
</comment>
<accession>A0A918AGR7</accession>
<evidence type="ECO:0000313" key="5">
    <source>
        <dbReference type="Proteomes" id="UP000660745"/>
    </source>
</evidence>